<reference evidence="8 9" key="1">
    <citation type="submission" date="2019-03" db="EMBL/GenBank/DDBJ databases">
        <authorList>
            <person name="Kox A.R. M."/>
        </authorList>
    </citation>
    <scope>NUCLEOTIDE SEQUENCE [LARGE SCALE GENOMIC DNA]</scope>
    <source>
        <strain evidence="8">MTUNDRAET4 annotated genome</strain>
    </source>
</reference>
<feature type="transmembrane region" description="Helical" evidence="6">
    <location>
        <begin position="277"/>
        <end position="298"/>
    </location>
</feature>
<dbReference type="SUPFAM" id="SSF103473">
    <property type="entry name" value="MFS general substrate transporter"/>
    <property type="match status" value="1"/>
</dbReference>
<dbReference type="InterPro" id="IPR011701">
    <property type="entry name" value="MFS"/>
</dbReference>
<keyword evidence="2" id="KW-1003">Cell membrane</keyword>
<feature type="transmembrane region" description="Helical" evidence="6">
    <location>
        <begin position="143"/>
        <end position="162"/>
    </location>
</feature>
<comment type="subcellular location">
    <subcellularLocation>
        <location evidence="1">Cell membrane</location>
        <topology evidence="1">Multi-pass membrane protein</topology>
    </subcellularLocation>
</comment>
<dbReference type="InterPro" id="IPR036259">
    <property type="entry name" value="MFS_trans_sf"/>
</dbReference>
<dbReference type="PANTHER" id="PTHR43124">
    <property type="entry name" value="PURINE EFFLUX PUMP PBUE"/>
    <property type="match status" value="1"/>
</dbReference>
<evidence type="ECO:0000313" key="8">
    <source>
        <dbReference type="EMBL" id="VFU09955.1"/>
    </source>
</evidence>
<dbReference type="PANTHER" id="PTHR43124:SF3">
    <property type="entry name" value="CHLORAMPHENICOL EFFLUX PUMP RV0191"/>
    <property type="match status" value="1"/>
</dbReference>
<feature type="transmembrane region" description="Helical" evidence="6">
    <location>
        <begin position="249"/>
        <end position="270"/>
    </location>
</feature>
<dbReference type="KEGG" id="mtun:MTUNDRAET4_3068"/>
<feature type="transmembrane region" description="Helical" evidence="6">
    <location>
        <begin position="216"/>
        <end position="237"/>
    </location>
</feature>
<evidence type="ECO:0000256" key="6">
    <source>
        <dbReference type="SAM" id="Phobius"/>
    </source>
</evidence>
<evidence type="ECO:0000259" key="7">
    <source>
        <dbReference type="PROSITE" id="PS50850"/>
    </source>
</evidence>
<dbReference type="OrthoDB" id="9788453at2"/>
<dbReference type="Pfam" id="PF07690">
    <property type="entry name" value="MFS_1"/>
    <property type="match status" value="1"/>
</dbReference>
<organism evidence="8 9">
    <name type="scientific">Methylocella tundrae</name>
    <dbReference type="NCBI Taxonomy" id="227605"/>
    <lineage>
        <taxon>Bacteria</taxon>
        <taxon>Pseudomonadati</taxon>
        <taxon>Pseudomonadota</taxon>
        <taxon>Alphaproteobacteria</taxon>
        <taxon>Hyphomicrobiales</taxon>
        <taxon>Beijerinckiaceae</taxon>
        <taxon>Methylocella</taxon>
    </lineage>
</organism>
<keyword evidence="4 6" id="KW-1133">Transmembrane helix</keyword>
<dbReference type="RefSeq" id="WP_134490522.1">
    <property type="nucleotide sequence ID" value="NZ_CP139089.1"/>
</dbReference>
<feature type="transmembrane region" description="Helical" evidence="6">
    <location>
        <begin position="85"/>
        <end position="104"/>
    </location>
</feature>
<feature type="transmembrane region" description="Helical" evidence="6">
    <location>
        <begin position="174"/>
        <end position="195"/>
    </location>
</feature>
<evidence type="ECO:0000256" key="3">
    <source>
        <dbReference type="ARBA" id="ARBA00022692"/>
    </source>
</evidence>
<proteinExistence type="predicted"/>
<feature type="transmembrane region" description="Helical" evidence="6">
    <location>
        <begin position="304"/>
        <end position="323"/>
    </location>
</feature>
<dbReference type="AlphaFoldDB" id="A0A4U8Z3H6"/>
<name>A0A4U8Z3H6_METTU</name>
<dbReference type="PROSITE" id="PS50850">
    <property type="entry name" value="MFS"/>
    <property type="match status" value="1"/>
</dbReference>
<evidence type="ECO:0000256" key="5">
    <source>
        <dbReference type="ARBA" id="ARBA00023136"/>
    </source>
</evidence>
<evidence type="ECO:0000256" key="2">
    <source>
        <dbReference type="ARBA" id="ARBA00022475"/>
    </source>
</evidence>
<dbReference type="Proteomes" id="UP000294360">
    <property type="component" value="Chromosome"/>
</dbReference>
<feature type="transmembrane region" description="Helical" evidence="6">
    <location>
        <begin position="344"/>
        <end position="367"/>
    </location>
</feature>
<gene>
    <name evidence="8" type="primary">ydhP</name>
    <name evidence="8" type="ORF">MTUNDRAET4_3068</name>
</gene>
<dbReference type="InterPro" id="IPR020846">
    <property type="entry name" value="MFS_dom"/>
</dbReference>
<feature type="domain" description="Major facilitator superfamily (MFS) profile" evidence="7">
    <location>
        <begin position="19"/>
        <end position="398"/>
    </location>
</feature>
<evidence type="ECO:0000256" key="4">
    <source>
        <dbReference type="ARBA" id="ARBA00022989"/>
    </source>
</evidence>
<dbReference type="EMBL" id="LR536450">
    <property type="protein sequence ID" value="VFU09955.1"/>
    <property type="molecule type" value="Genomic_DNA"/>
</dbReference>
<dbReference type="GO" id="GO:0022857">
    <property type="term" value="F:transmembrane transporter activity"/>
    <property type="evidence" value="ECO:0007669"/>
    <property type="project" value="InterPro"/>
</dbReference>
<sequence>MSAHFRGRTPAAPSRTALVEFSLAVGGFGIGAGEFAIMGLLPNVAEGVGVSTPTAGHVISAYALGVVVGAPIITVLFARLPRRTLLLALMAVFALGNFASASAPGYASLMALRFMTGLPHGAYFGVAALVAAEMAGPGKRAQAVGRVMLGLTVATLIGAPLATSIGQGLGWRTAFALVGAIGALTVALVALFVSHDPADVEASPMRELGAFRRPQVWLALGVGAIGSGGLFAIFSYITPTLTEVAGIPLHLVPFALCAFGAGMIAGNIVGGWLADRALMPTIGGGLIWNGAMMGLFYFTSGHAVLAVINVFLIGTAFVLVPGVQTRLMDVAGDAQTLAAALNHSAFNIANALGAYVGGLTISAGYGWRSTSLVGVGFALAGFAIFCVSLALDAARRSAIRRPRLRMPSEQES</sequence>
<protein>
    <submittedName>
        <fullName evidence="8">Inner membrane transport protein YdhP</fullName>
    </submittedName>
</protein>
<accession>A0A4U8Z3H6</accession>
<keyword evidence="3 6" id="KW-0812">Transmembrane</keyword>
<dbReference type="CDD" id="cd17324">
    <property type="entry name" value="MFS_NepI_like"/>
    <property type="match status" value="1"/>
</dbReference>
<feature type="transmembrane region" description="Helical" evidence="6">
    <location>
        <begin position="110"/>
        <end position="131"/>
    </location>
</feature>
<evidence type="ECO:0000256" key="1">
    <source>
        <dbReference type="ARBA" id="ARBA00004651"/>
    </source>
</evidence>
<feature type="transmembrane region" description="Helical" evidence="6">
    <location>
        <begin position="373"/>
        <end position="394"/>
    </location>
</feature>
<dbReference type="InterPro" id="IPR050189">
    <property type="entry name" value="MFS_Efflux_Transporters"/>
</dbReference>
<evidence type="ECO:0000313" key="9">
    <source>
        <dbReference type="Proteomes" id="UP000294360"/>
    </source>
</evidence>
<keyword evidence="5 6" id="KW-0472">Membrane</keyword>
<feature type="transmembrane region" description="Helical" evidence="6">
    <location>
        <begin position="61"/>
        <end position="78"/>
    </location>
</feature>
<dbReference type="Gene3D" id="1.20.1250.20">
    <property type="entry name" value="MFS general substrate transporter like domains"/>
    <property type="match status" value="1"/>
</dbReference>
<feature type="transmembrane region" description="Helical" evidence="6">
    <location>
        <begin position="21"/>
        <end position="41"/>
    </location>
</feature>
<dbReference type="GO" id="GO:0005886">
    <property type="term" value="C:plasma membrane"/>
    <property type="evidence" value="ECO:0007669"/>
    <property type="project" value="UniProtKB-SubCell"/>
</dbReference>